<evidence type="ECO:0000259" key="3">
    <source>
        <dbReference type="PROSITE" id="PS50930"/>
    </source>
</evidence>
<dbReference type="InterPro" id="IPR046947">
    <property type="entry name" value="LytR-like"/>
</dbReference>
<feature type="domain" description="HTH LytTR-type" evidence="3">
    <location>
        <begin position="218"/>
        <end position="320"/>
    </location>
</feature>
<dbReference type="SMART" id="SM00850">
    <property type="entry name" value="LytTR"/>
    <property type="match status" value="1"/>
</dbReference>
<dbReference type="RefSeq" id="WP_379743825.1">
    <property type="nucleotide sequence ID" value="NZ_JBHSGW010000028.1"/>
</dbReference>
<reference evidence="5" key="1">
    <citation type="journal article" date="2019" name="Int. J. Syst. Evol. Microbiol.">
        <title>The Global Catalogue of Microorganisms (GCM) 10K type strain sequencing project: providing services to taxonomists for standard genome sequencing and annotation.</title>
        <authorList>
            <consortium name="The Broad Institute Genomics Platform"/>
            <consortium name="The Broad Institute Genome Sequencing Center for Infectious Disease"/>
            <person name="Wu L."/>
            <person name="Ma J."/>
        </authorList>
    </citation>
    <scope>NUCLEOTIDE SEQUENCE [LARGE SCALE GENOMIC DNA]</scope>
    <source>
        <strain evidence="5">CCUG 50349</strain>
    </source>
</reference>
<organism evidence="4 5">
    <name type="scientific">Flavobacterium ponti</name>
    <dbReference type="NCBI Taxonomy" id="665133"/>
    <lineage>
        <taxon>Bacteria</taxon>
        <taxon>Pseudomonadati</taxon>
        <taxon>Bacteroidota</taxon>
        <taxon>Flavobacteriia</taxon>
        <taxon>Flavobacteriales</taxon>
        <taxon>Flavobacteriaceae</taxon>
        <taxon>Flavobacterium</taxon>
    </lineage>
</organism>
<dbReference type="SUPFAM" id="SSF52172">
    <property type="entry name" value="CheY-like"/>
    <property type="match status" value="1"/>
</dbReference>
<dbReference type="InterPro" id="IPR001789">
    <property type="entry name" value="Sig_transdc_resp-reg_receiver"/>
</dbReference>
<dbReference type="Gene3D" id="3.40.50.2300">
    <property type="match status" value="1"/>
</dbReference>
<comment type="caution">
    <text evidence="4">The sequence shown here is derived from an EMBL/GenBank/DDBJ whole genome shotgun (WGS) entry which is preliminary data.</text>
</comment>
<evidence type="ECO:0000259" key="2">
    <source>
        <dbReference type="PROSITE" id="PS50110"/>
    </source>
</evidence>
<dbReference type="EMBL" id="JBHSGW010000028">
    <property type="protein sequence ID" value="MFC4741117.1"/>
    <property type="molecule type" value="Genomic_DNA"/>
</dbReference>
<dbReference type="PROSITE" id="PS50110">
    <property type="entry name" value="RESPONSE_REGULATORY"/>
    <property type="match status" value="1"/>
</dbReference>
<name>A0ABV9P6E7_9FLAO</name>
<feature type="domain" description="Response regulatory" evidence="2">
    <location>
        <begin position="4"/>
        <end position="122"/>
    </location>
</feature>
<keyword evidence="5" id="KW-1185">Reference proteome</keyword>
<evidence type="ECO:0000256" key="1">
    <source>
        <dbReference type="PROSITE-ProRule" id="PRU00169"/>
    </source>
</evidence>
<dbReference type="SMART" id="SM00448">
    <property type="entry name" value="REC"/>
    <property type="match status" value="1"/>
</dbReference>
<sequence>MTYKYIIIDGNSQSSMSLQTHVSTLGDFYFSGYVNNAAQGLNLILEESPDVVFLGTNLTDSNTESNFTLVNELYKYMVVLPKIIIISNTKEVAYEAMKYDVYDFLLKPFQRIDIIKTLLKFKKEKSFSSLLNQVNFSQAENSQPFLNNTKISNSIPLVEEKKHNFIENGIENEVTKVDFQFDTQEIKNELIDIVKQSLDSKPILVQPEQIIEQKNNILCVKSYGDYRFIEFDDIVYLKADNNSTDVMLSSGDSITAFKTLKYFESSLPNDFVRIHNSHIINIKYVSRIHLGNSDCYLNKGKIKLPFSKSYKDNINTIIELYASNDAKED</sequence>
<dbReference type="Pfam" id="PF04397">
    <property type="entry name" value="LytTR"/>
    <property type="match status" value="1"/>
</dbReference>
<comment type="caution">
    <text evidence="1">Lacks conserved residue(s) required for the propagation of feature annotation.</text>
</comment>
<accession>A0ABV9P6E7</accession>
<dbReference type="Gene3D" id="2.40.50.1020">
    <property type="entry name" value="LytTr DNA-binding domain"/>
    <property type="match status" value="1"/>
</dbReference>
<proteinExistence type="predicted"/>
<dbReference type="PROSITE" id="PS50930">
    <property type="entry name" value="HTH_LYTTR"/>
    <property type="match status" value="1"/>
</dbReference>
<dbReference type="PANTHER" id="PTHR37299">
    <property type="entry name" value="TRANSCRIPTIONAL REGULATOR-RELATED"/>
    <property type="match status" value="1"/>
</dbReference>
<dbReference type="InterPro" id="IPR007492">
    <property type="entry name" value="LytTR_DNA-bd_dom"/>
</dbReference>
<dbReference type="Proteomes" id="UP001595885">
    <property type="component" value="Unassembled WGS sequence"/>
</dbReference>
<dbReference type="InterPro" id="IPR011006">
    <property type="entry name" value="CheY-like_superfamily"/>
</dbReference>
<evidence type="ECO:0000313" key="4">
    <source>
        <dbReference type="EMBL" id="MFC4741117.1"/>
    </source>
</evidence>
<protein>
    <submittedName>
        <fullName evidence="4">LytR/AlgR family response regulator transcription factor</fullName>
    </submittedName>
</protein>
<dbReference type="PANTHER" id="PTHR37299:SF1">
    <property type="entry name" value="STAGE 0 SPORULATION PROTEIN A HOMOLOG"/>
    <property type="match status" value="1"/>
</dbReference>
<evidence type="ECO:0000313" key="5">
    <source>
        <dbReference type="Proteomes" id="UP001595885"/>
    </source>
</evidence>
<gene>
    <name evidence="4" type="ORF">ACFO3U_14030</name>
</gene>